<dbReference type="SUPFAM" id="SSF52540">
    <property type="entry name" value="P-loop containing nucleoside triphosphate hydrolases"/>
    <property type="match status" value="1"/>
</dbReference>
<keyword evidence="3" id="KW-1185">Reference proteome</keyword>
<dbReference type="RefSeq" id="WP_284131917.1">
    <property type="nucleotide sequence ID" value="NZ_JASKYM010000002.1"/>
</dbReference>
<protein>
    <submittedName>
        <fullName evidence="2">AAA family ATPase</fullName>
    </submittedName>
</protein>
<proteinExistence type="predicted"/>
<dbReference type="Pfam" id="PF13304">
    <property type="entry name" value="AAA_21"/>
    <property type="match status" value="1"/>
</dbReference>
<reference evidence="2 3" key="1">
    <citation type="submission" date="2023-05" db="EMBL/GenBank/DDBJ databases">
        <title>Rombocin, a short stable natural nisin variant, displays selective antimicrobial activity against Listeria monocytogenes and employs dual mode of action to kill target bacterial strains.</title>
        <authorList>
            <person name="Wambui J."/>
            <person name="Stephan R."/>
            <person name="Kuipers O.P."/>
        </authorList>
    </citation>
    <scope>NUCLEOTIDE SEQUENCE [LARGE SCALE GENOMIC DNA]</scope>
    <source>
        <strain evidence="2 3">RC002</strain>
    </source>
</reference>
<accession>A0ABT7E7U3</accession>
<evidence type="ECO:0000313" key="3">
    <source>
        <dbReference type="Proteomes" id="UP001301012"/>
    </source>
</evidence>
<comment type="caution">
    <text evidence="2">The sequence shown here is derived from an EMBL/GenBank/DDBJ whole genome shotgun (WGS) entry which is preliminary data.</text>
</comment>
<gene>
    <name evidence="2" type="ORF">QOZ84_05275</name>
</gene>
<dbReference type="EMBL" id="JASKYM010000002">
    <property type="protein sequence ID" value="MDK2562947.1"/>
    <property type="molecule type" value="Genomic_DNA"/>
</dbReference>
<name>A0ABT7E7U3_9FIRM</name>
<feature type="domain" description="ATPase AAA-type core" evidence="1">
    <location>
        <begin position="43"/>
        <end position="390"/>
    </location>
</feature>
<dbReference type="InterPro" id="IPR003959">
    <property type="entry name" value="ATPase_AAA_core"/>
</dbReference>
<evidence type="ECO:0000313" key="2">
    <source>
        <dbReference type="EMBL" id="MDK2562947.1"/>
    </source>
</evidence>
<dbReference type="PANTHER" id="PTHR40396:SF1">
    <property type="entry name" value="ATPASE AAA-TYPE CORE DOMAIN-CONTAINING PROTEIN"/>
    <property type="match status" value="1"/>
</dbReference>
<sequence>MRRSVVRIQEIKLNKFKNVKQGTISFNSYNNIKNKVFHNNTDIMGIYGQNGSGKTAVVDSLGILKDMVSGVSINNSVKNLILHDSNECVLEYVFMVEIEDDKFLVYYSFEISVNNENSIDISKETISYSKLVDDKWKNKIKIIDYDIEFGMQTFRPKSKYDEVINCNKENIINLGVAKALSKKERKSFIFSEDSLKIFKSSFIGDNLLIIDSLIYFIRLNLFVIKNEYLGAINTNQIMPFSFRIESDEEVSTGEIGIKLFDVSVIDKAKFNVLNKIINQINIVVNAIIPNLRIDIKNYGDQLLEDGAEGTKIELLSVRDKNKVPLKYESDGIKKIVSILSALIAMYNNRTICVVVDELDAGVFEYLLGEILEVIQENAKGQLIFTSHNLRALEKLNKECIVFTTTNPLNRYIKLANVKNNNNLRDFYLRGILLGGQKEDIYEETNKFEISYAFKKAGR</sequence>
<dbReference type="Gene3D" id="3.40.50.300">
    <property type="entry name" value="P-loop containing nucleotide triphosphate hydrolases"/>
    <property type="match status" value="2"/>
</dbReference>
<evidence type="ECO:0000259" key="1">
    <source>
        <dbReference type="Pfam" id="PF13304"/>
    </source>
</evidence>
<organism evidence="2 3">
    <name type="scientific">Romboutsia sedimentorum</name>
    <dbReference type="NCBI Taxonomy" id="1368474"/>
    <lineage>
        <taxon>Bacteria</taxon>
        <taxon>Bacillati</taxon>
        <taxon>Bacillota</taxon>
        <taxon>Clostridia</taxon>
        <taxon>Peptostreptococcales</taxon>
        <taxon>Peptostreptococcaceae</taxon>
        <taxon>Romboutsia</taxon>
    </lineage>
</organism>
<dbReference type="InterPro" id="IPR027417">
    <property type="entry name" value="P-loop_NTPase"/>
</dbReference>
<dbReference type="PANTHER" id="PTHR40396">
    <property type="entry name" value="ATPASE-LIKE PROTEIN"/>
    <property type="match status" value="1"/>
</dbReference>
<dbReference type="Proteomes" id="UP001301012">
    <property type="component" value="Unassembled WGS sequence"/>
</dbReference>